<organism evidence="1">
    <name type="scientific">Echinostoma caproni</name>
    <dbReference type="NCBI Taxonomy" id="27848"/>
    <lineage>
        <taxon>Eukaryota</taxon>
        <taxon>Metazoa</taxon>
        <taxon>Spiralia</taxon>
        <taxon>Lophotrochozoa</taxon>
        <taxon>Platyhelminthes</taxon>
        <taxon>Trematoda</taxon>
        <taxon>Digenea</taxon>
        <taxon>Plagiorchiida</taxon>
        <taxon>Echinostomata</taxon>
        <taxon>Echinostomatoidea</taxon>
        <taxon>Echinostomatidae</taxon>
        <taxon>Echinostoma</taxon>
    </lineage>
</organism>
<evidence type="ECO:0000313" key="1">
    <source>
        <dbReference type="WBParaSite" id="ECPE_0001171101-mRNA-1"/>
    </source>
</evidence>
<reference evidence="1" key="1">
    <citation type="submission" date="2016-06" db="UniProtKB">
        <authorList>
            <consortium name="WormBaseParasite"/>
        </authorList>
    </citation>
    <scope>IDENTIFICATION</scope>
</reference>
<sequence length="272" mass="29615">LLSQSPSSDALMALGRSITPTPAANGVPEATVDLEAELFAFKPQPTTVASVCLLATEPLNKNSSLARSISATEKRASCNPLQSDAPIIVWDLESGSQPRRTQSDRTTLLARNSHCLRQWHPDLVENVGFVDTTEFVGSRPPTDPVNDIPGLLHGEIQFLLPKPEELTDITEWQLVCCRDADKFSGTELSDPDVVDRFCVVRVVDGCNQLLLATVTQPVLMYTGVQERINPTVSPEQSISGSNEVHPEPASNSNLPYVLRMAPRSLGPYKFLA</sequence>
<accession>A0A183AXJ1</accession>
<name>A0A183AXJ1_9TREM</name>
<protein>
    <submittedName>
        <fullName evidence="1">Anaphase-promoting complex subunit 1</fullName>
    </submittedName>
</protein>
<proteinExistence type="predicted"/>
<dbReference type="WBParaSite" id="ECPE_0001171101-mRNA-1">
    <property type="protein sequence ID" value="ECPE_0001171101-mRNA-1"/>
    <property type="gene ID" value="ECPE_0001171101"/>
</dbReference>
<dbReference type="AlphaFoldDB" id="A0A183AXJ1"/>